<dbReference type="Proteomes" id="UP000766595">
    <property type="component" value="Unassembled WGS sequence"/>
</dbReference>
<dbReference type="Pfam" id="PF00005">
    <property type="entry name" value="ABC_tran"/>
    <property type="match status" value="1"/>
</dbReference>
<organism evidence="7 8">
    <name type="scientific">Prosthecodimorpha staleyi</name>
    <dbReference type="NCBI Taxonomy" id="2840188"/>
    <lineage>
        <taxon>Bacteria</taxon>
        <taxon>Pseudomonadati</taxon>
        <taxon>Pseudomonadota</taxon>
        <taxon>Alphaproteobacteria</taxon>
        <taxon>Hyphomicrobiales</taxon>
        <taxon>Ancalomicrobiaceae</taxon>
        <taxon>Prosthecodimorpha</taxon>
    </lineage>
</organism>
<comment type="subcellular location">
    <subcellularLocation>
        <location evidence="1">Cell inner membrane</location>
        <topology evidence="1">Peripheral membrane protein</topology>
    </subcellularLocation>
</comment>
<keyword evidence="5 7" id="KW-0067">ATP-binding</keyword>
<dbReference type="PROSITE" id="PS50893">
    <property type="entry name" value="ABC_TRANSPORTER_2"/>
    <property type="match status" value="1"/>
</dbReference>
<accession>A0A947GEK6</accession>
<evidence type="ECO:0000313" key="7">
    <source>
        <dbReference type="EMBL" id="MBT9289475.1"/>
    </source>
</evidence>
<dbReference type="GO" id="GO:0005886">
    <property type="term" value="C:plasma membrane"/>
    <property type="evidence" value="ECO:0007669"/>
    <property type="project" value="UniProtKB-SubCell"/>
</dbReference>
<dbReference type="GO" id="GO:0055085">
    <property type="term" value="P:transmembrane transport"/>
    <property type="evidence" value="ECO:0007669"/>
    <property type="project" value="UniProtKB-ARBA"/>
</dbReference>
<dbReference type="NCBIfam" id="TIGR01727">
    <property type="entry name" value="oligo_HPY"/>
    <property type="match status" value="1"/>
</dbReference>
<reference evidence="7 8" key="1">
    <citation type="submission" date="2021-06" db="EMBL/GenBank/DDBJ databases">
        <authorList>
            <person name="Grouzdev D.S."/>
            <person name="Koziaeva V."/>
        </authorList>
    </citation>
    <scope>NUCLEOTIDE SEQUENCE [LARGE SCALE GENOMIC DNA]</scope>
    <source>
        <strain evidence="7 8">22</strain>
    </source>
</reference>
<dbReference type="InterPro" id="IPR027417">
    <property type="entry name" value="P-loop_NTPase"/>
</dbReference>
<sequence>MTGPLLVAEALVRRYPVGRGGLFTPAARVAAVDGVNFTVEPGVSLGIVGESGSGKSTLARLAMALERPDAGRILFRGEDLNALSAADLRRRRRHFQMVFQDPYGSLDPRLTVERIVAEPLTVAEPGLDRRARRERVLAILEAVGLPAAALHRYPHEFSGGQRQRVAIARALITEPALVVADEPVSALDVSVQAQVLNLLMDLKERRGLTYLFISHDLAVVEHVADRVMVMLRGRVVESGPAAALFARPAHPYTRALVDALPDFDADPGAHADAAFRLGDPGAAEAGACPLADRCPRAQARCRAEMPVLWALADDRHVACFEPLG</sequence>
<dbReference type="RefSeq" id="WP_261968112.1">
    <property type="nucleotide sequence ID" value="NZ_JAHHZF010000004.1"/>
</dbReference>
<comment type="similarity">
    <text evidence="2">Belongs to the ABC transporter superfamily.</text>
</comment>
<dbReference type="SUPFAM" id="SSF52540">
    <property type="entry name" value="P-loop containing nucleoside triphosphate hydrolases"/>
    <property type="match status" value="1"/>
</dbReference>
<dbReference type="InterPro" id="IPR003593">
    <property type="entry name" value="AAA+_ATPase"/>
</dbReference>
<protein>
    <submittedName>
        <fullName evidence="7">ATP-binding cassette domain-containing protein</fullName>
    </submittedName>
</protein>
<dbReference type="SMART" id="SM00382">
    <property type="entry name" value="AAA"/>
    <property type="match status" value="1"/>
</dbReference>
<gene>
    <name evidence="7" type="ORF">KL771_08430</name>
</gene>
<dbReference type="CDD" id="cd03257">
    <property type="entry name" value="ABC_NikE_OppD_transporters"/>
    <property type="match status" value="1"/>
</dbReference>
<keyword evidence="8" id="KW-1185">Reference proteome</keyword>
<dbReference type="InterPro" id="IPR050319">
    <property type="entry name" value="ABC_transp_ATP-bind"/>
</dbReference>
<name>A0A947GEK6_9HYPH</name>
<dbReference type="Pfam" id="PF08352">
    <property type="entry name" value="oligo_HPY"/>
    <property type="match status" value="1"/>
</dbReference>
<evidence type="ECO:0000256" key="3">
    <source>
        <dbReference type="ARBA" id="ARBA00022448"/>
    </source>
</evidence>
<dbReference type="InterPro" id="IPR017871">
    <property type="entry name" value="ABC_transporter-like_CS"/>
</dbReference>
<dbReference type="InterPro" id="IPR003439">
    <property type="entry name" value="ABC_transporter-like_ATP-bd"/>
</dbReference>
<evidence type="ECO:0000256" key="5">
    <source>
        <dbReference type="ARBA" id="ARBA00022840"/>
    </source>
</evidence>
<dbReference type="GO" id="GO:0016887">
    <property type="term" value="F:ATP hydrolysis activity"/>
    <property type="evidence" value="ECO:0007669"/>
    <property type="project" value="InterPro"/>
</dbReference>
<evidence type="ECO:0000259" key="6">
    <source>
        <dbReference type="PROSITE" id="PS50893"/>
    </source>
</evidence>
<dbReference type="AlphaFoldDB" id="A0A947GEK6"/>
<proteinExistence type="inferred from homology"/>
<dbReference type="PANTHER" id="PTHR43776:SF7">
    <property type="entry name" value="D,D-DIPEPTIDE TRANSPORT ATP-BINDING PROTEIN DDPF-RELATED"/>
    <property type="match status" value="1"/>
</dbReference>
<feature type="domain" description="ABC transporter" evidence="6">
    <location>
        <begin position="12"/>
        <end position="257"/>
    </location>
</feature>
<evidence type="ECO:0000256" key="4">
    <source>
        <dbReference type="ARBA" id="ARBA00022741"/>
    </source>
</evidence>
<evidence type="ECO:0000256" key="1">
    <source>
        <dbReference type="ARBA" id="ARBA00004417"/>
    </source>
</evidence>
<dbReference type="GO" id="GO:0015833">
    <property type="term" value="P:peptide transport"/>
    <property type="evidence" value="ECO:0007669"/>
    <property type="project" value="InterPro"/>
</dbReference>
<dbReference type="GO" id="GO:0005524">
    <property type="term" value="F:ATP binding"/>
    <property type="evidence" value="ECO:0007669"/>
    <property type="project" value="UniProtKB-KW"/>
</dbReference>
<dbReference type="Gene3D" id="3.40.50.300">
    <property type="entry name" value="P-loop containing nucleotide triphosphate hydrolases"/>
    <property type="match status" value="1"/>
</dbReference>
<dbReference type="InterPro" id="IPR013563">
    <property type="entry name" value="Oligopep_ABC_C"/>
</dbReference>
<keyword evidence="4" id="KW-0547">Nucleotide-binding</keyword>
<evidence type="ECO:0000256" key="2">
    <source>
        <dbReference type="ARBA" id="ARBA00005417"/>
    </source>
</evidence>
<dbReference type="EMBL" id="JAHHZF010000004">
    <property type="protein sequence ID" value="MBT9289475.1"/>
    <property type="molecule type" value="Genomic_DNA"/>
</dbReference>
<comment type="caution">
    <text evidence="7">The sequence shown here is derived from an EMBL/GenBank/DDBJ whole genome shotgun (WGS) entry which is preliminary data.</text>
</comment>
<dbReference type="FunFam" id="3.40.50.300:FF:000016">
    <property type="entry name" value="Oligopeptide ABC transporter ATP-binding component"/>
    <property type="match status" value="1"/>
</dbReference>
<dbReference type="PANTHER" id="PTHR43776">
    <property type="entry name" value="TRANSPORT ATP-BINDING PROTEIN"/>
    <property type="match status" value="1"/>
</dbReference>
<keyword evidence="3" id="KW-0813">Transport</keyword>
<evidence type="ECO:0000313" key="8">
    <source>
        <dbReference type="Proteomes" id="UP000766595"/>
    </source>
</evidence>
<dbReference type="PROSITE" id="PS00211">
    <property type="entry name" value="ABC_TRANSPORTER_1"/>
    <property type="match status" value="1"/>
</dbReference>